<dbReference type="GO" id="GO:0004039">
    <property type="term" value="F:allophanate hydrolase activity"/>
    <property type="evidence" value="ECO:0007669"/>
    <property type="project" value="UniProtKB-EC"/>
</dbReference>
<keyword evidence="4" id="KW-1185">Reference proteome</keyword>
<protein>
    <submittedName>
        <fullName evidence="3">Allophanate hydrolase</fullName>
        <ecNumber evidence="3">3.5.1.54</ecNumber>
    </submittedName>
</protein>
<dbReference type="AlphaFoldDB" id="A0A848B5U2"/>
<dbReference type="PANTHER" id="PTHR11895">
    <property type="entry name" value="TRANSAMIDASE"/>
    <property type="match status" value="1"/>
</dbReference>
<sequence length="472" mass="51916">MKNHVPELLTIPALKAGYERKAFTPEEVLSAILSRVKAHKDNPIWIAPPEEKWLTTYLRKLPPMNFSKYPLWGIPFAIKDNIDIEGLPTTAACPAYSYMPEKSAFVVERLITAGAIPLGKTNLDQFATGLVGMRSPYGEVKNAWQPECISGGSSSGSAVSVALGQAAFSLGTDTAGSGRVPAMLNTLIGYKPPIGAWSSAGVVPACQSLDCVTVFAHSLEEVELVDQVARAVDPDCTWSRALPLKAERLPEKILLPKDTPTFYGPWAENYQRKWMHALHLFAQSGSKIEYIDTSFFSKAASLLYDGAYVAERWADLGEFVTACEDDIFPVTKEILKSGGREELTAARLFKDFHQLSIYRKQAKQQLENAVLVLPTAGGSFTRDEVRENPIETNSQMGLYTNHCNLLDLAAIAIPENHEDHDHPFGITCFSLHDQEQLIRALAREFLKAADTERGEGTSCIPTGNRLSTGEKK</sequence>
<proteinExistence type="predicted"/>
<dbReference type="RefSeq" id="WP_170077662.1">
    <property type="nucleotide sequence ID" value="NZ_JABAFA010000026.1"/>
</dbReference>
<organism evidence="3 4">
    <name type="scientific">Selenomonas bovis</name>
    <dbReference type="NCBI Taxonomy" id="416586"/>
    <lineage>
        <taxon>Bacteria</taxon>
        <taxon>Bacillati</taxon>
        <taxon>Bacillota</taxon>
        <taxon>Negativicutes</taxon>
        <taxon>Selenomonadales</taxon>
        <taxon>Selenomonadaceae</taxon>
        <taxon>Selenomonas</taxon>
    </lineage>
</organism>
<evidence type="ECO:0000313" key="3">
    <source>
        <dbReference type="EMBL" id="NMD99293.1"/>
    </source>
</evidence>
<reference evidence="3 4" key="1">
    <citation type="submission" date="2020-04" db="EMBL/GenBank/DDBJ databases">
        <authorList>
            <person name="Hitch T.C.A."/>
            <person name="Wylensek D."/>
            <person name="Clavel T."/>
        </authorList>
    </citation>
    <scope>NUCLEOTIDE SEQUENCE [LARGE SCALE GENOMIC DNA]</scope>
    <source>
        <strain evidence="3 4">PG-130-P53-12</strain>
    </source>
</reference>
<evidence type="ECO:0000313" key="4">
    <source>
        <dbReference type="Proteomes" id="UP000543804"/>
    </source>
</evidence>
<dbReference type="EC" id="3.5.1.54" evidence="3"/>
<dbReference type="InterPro" id="IPR036928">
    <property type="entry name" value="AS_sf"/>
</dbReference>
<keyword evidence="3" id="KW-0378">Hydrolase</keyword>
<comment type="caution">
    <text evidence="3">The sequence shown here is derived from an EMBL/GenBank/DDBJ whole genome shotgun (WGS) entry which is preliminary data.</text>
</comment>
<feature type="compositionally biased region" description="Polar residues" evidence="1">
    <location>
        <begin position="459"/>
        <end position="472"/>
    </location>
</feature>
<dbReference type="PANTHER" id="PTHR11895:SF169">
    <property type="entry name" value="GLUTAMYL-TRNA(GLN) AMIDOTRANSFERASE"/>
    <property type="match status" value="1"/>
</dbReference>
<dbReference type="Pfam" id="PF01425">
    <property type="entry name" value="Amidase"/>
    <property type="match status" value="1"/>
</dbReference>
<feature type="region of interest" description="Disordered" evidence="1">
    <location>
        <begin position="453"/>
        <end position="472"/>
    </location>
</feature>
<evidence type="ECO:0000256" key="1">
    <source>
        <dbReference type="SAM" id="MobiDB-lite"/>
    </source>
</evidence>
<dbReference type="SUPFAM" id="SSF75304">
    <property type="entry name" value="Amidase signature (AS) enzymes"/>
    <property type="match status" value="1"/>
</dbReference>
<dbReference type="InterPro" id="IPR023631">
    <property type="entry name" value="Amidase_dom"/>
</dbReference>
<gene>
    <name evidence="3" type="ORF">HF878_07415</name>
</gene>
<evidence type="ECO:0000259" key="2">
    <source>
        <dbReference type="Pfam" id="PF01425"/>
    </source>
</evidence>
<dbReference type="EMBL" id="JABAFA010000026">
    <property type="protein sequence ID" value="NMD99293.1"/>
    <property type="molecule type" value="Genomic_DNA"/>
</dbReference>
<dbReference type="Gene3D" id="1.20.58.1700">
    <property type="match status" value="1"/>
</dbReference>
<dbReference type="NCBIfam" id="NF006043">
    <property type="entry name" value="PRK08186.1"/>
    <property type="match status" value="1"/>
</dbReference>
<feature type="domain" description="Amidase" evidence="2">
    <location>
        <begin position="59"/>
        <end position="437"/>
    </location>
</feature>
<dbReference type="Gene3D" id="3.90.1300.10">
    <property type="entry name" value="Amidase signature (AS) domain"/>
    <property type="match status" value="1"/>
</dbReference>
<dbReference type="InterPro" id="IPR000120">
    <property type="entry name" value="Amidase"/>
</dbReference>
<name>A0A848B5U2_9FIRM</name>
<dbReference type="Proteomes" id="UP000543804">
    <property type="component" value="Unassembled WGS sequence"/>
</dbReference>
<accession>A0A848B5U2</accession>